<keyword evidence="3" id="KW-1185">Reference proteome</keyword>
<dbReference type="Proteomes" id="UP000002059">
    <property type="component" value="Partially assembled WGS sequence"/>
</dbReference>
<gene>
    <name evidence="2" type="ORF">PAAG_02704</name>
</gene>
<dbReference type="EMBL" id="KN293997">
    <property type="protein sequence ID" value="EEH40728.2"/>
    <property type="molecule type" value="Genomic_DNA"/>
</dbReference>
<dbReference type="HOGENOM" id="CLU_2671722_0_0_1"/>
<dbReference type="OrthoDB" id="4188671at2759"/>
<evidence type="ECO:0000259" key="1">
    <source>
        <dbReference type="Pfam" id="PF14474"/>
    </source>
</evidence>
<sequence length="75" mass="8484">MMAYGLRRMATLLATGTGMDREGLVSKYGIIVYAQEVLMPELLKMMDQKVMRVDVKDACQILKESNKISDLLNDE</sequence>
<name>C1GW09_PARBA</name>
<evidence type="ECO:0000313" key="3">
    <source>
        <dbReference type="Proteomes" id="UP000002059"/>
    </source>
</evidence>
<dbReference type="AlphaFoldDB" id="C1GW09"/>
<reference evidence="2 3" key="1">
    <citation type="journal article" date="2011" name="PLoS Genet.">
        <title>Comparative genomic analysis of human fungal pathogens causing paracoccidioidomycosis.</title>
        <authorList>
            <person name="Desjardins C.A."/>
            <person name="Champion M.D."/>
            <person name="Holder J.W."/>
            <person name="Muszewska A."/>
            <person name="Goldberg J."/>
            <person name="Bailao A.M."/>
            <person name="Brigido M.M."/>
            <person name="Ferreira M.E."/>
            <person name="Garcia A.M."/>
            <person name="Grynberg M."/>
            <person name="Gujja S."/>
            <person name="Heiman D.I."/>
            <person name="Henn M.R."/>
            <person name="Kodira C.D."/>
            <person name="Leon-Narvaez H."/>
            <person name="Longo L.V."/>
            <person name="Ma L.J."/>
            <person name="Malavazi I."/>
            <person name="Matsuo A.L."/>
            <person name="Morais F.V."/>
            <person name="Pereira M."/>
            <person name="Rodriguez-Brito S."/>
            <person name="Sakthikumar S."/>
            <person name="Salem-Izacc S.M."/>
            <person name="Sykes S.M."/>
            <person name="Teixeira M.M."/>
            <person name="Vallejo M.C."/>
            <person name="Walter M.E."/>
            <person name="Yandava C."/>
            <person name="Young S."/>
            <person name="Zeng Q."/>
            <person name="Zucker J."/>
            <person name="Felipe M.S."/>
            <person name="Goldman G.H."/>
            <person name="Haas B.J."/>
            <person name="McEwen J.G."/>
            <person name="Nino-Vega G."/>
            <person name="Puccia R."/>
            <person name="San-Blas G."/>
            <person name="Soares C.M."/>
            <person name="Birren B.W."/>
            <person name="Cuomo C.A."/>
        </authorList>
    </citation>
    <scope>NUCLEOTIDE SEQUENCE [LARGE SCALE GENOMIC DNA]</scope>
    <source>
        <strain evidence="3">ATCC MYA-826 / Pb01</strain>
    </source>
</reference>
<accession>C1GW09</accession>
<dbReference type="GeneID" id="9098422"/>
<dbReference type="InterPro" id="IPR028094">
    <property type="entry name" value="RTC4_C"/>
</dbReference>
<dbReference type="eggNOG" id="ENOG502RR2H">
    <property type="taxonomic scope" value="Eukaryota"/>
</dbReference>
<dbReference type="KEGG" id="pbl:PAAG_02704"/>
<dbReference type="VEuPathDB" id="FungiDB:PAAG_02704"/>
<protein>
    <recommendedName>
        <fullName evidence="1">Restriction of telomere capping protein 4 C-terminal domain-containing protein</fullName>
    </recommendedName>
</protein>
<dbReference type="Pfam" id="PF14474">
    <property type="entry name" value="RTC4"/>
    <property type="match status" value="1"/>
</dbReference>
<organism evidence="2 3">
    <name type="scientific">Paracoccidioides lutzii (strain ATCC MYA-826 / Pb01)</name>
    <name type="common">Paracoccidioides brasiliensis</name>
    <dbReference type="NCBI Taxonomy" id="502779"/>
    <lineage>
        <taxon>Eukaryota</taxon>
        <taxon>Fungi</taxon>
        <taxon>Dikarya</taxon>
        <taxon>Ascomycota</taxon>
        <taxon>Pezizomycotina</taxon>
        <taxon>Eurotiomycetes</taxon>
        <taxon>Eurotiomycetidae</taxon>
        <taxon>Onygenales</taxon>
        <taxon>Ajellomycetaceae</taxon>
        <taxon>Paracoccidioides</taxon>
    </lineage>
</organism>
<dbReference type="RefSeq" id="XP_015701803.1">
    <property type="nucleotide sequence ID" value="XM_015844725.1"/>
</dbReference>
<feature type="domain" description="Restriction of telomere capping protein 4 C-terminal" evidence="1">
    <location>
        <begin position="17"/>
        <end position="74"/>
    </location>
</feature>
<proteinExistence type="predicted"/>
<evidence type="ECO:0000313" key="2">
    <source>
        <dbReference type="EMBL" id="EEH40728.2"/>
    </source>
</evidence>